<comment type="similarity">
    <text evidence="2">Belongs to the TonB family.</text>
</comment>
<gene>
    <name evidence="12" type="ORF">FHS74_002993</name>
</gene>
<feature type="domain" description="TonB C-terminal" evidence="11">
    <location>
        <begin position="160"/>
        <end position="256"/>
    </location>
</feature>
<feature type="domain" description="TonB C-terminal" evidence="11">
    <location>
        <begin position="279"/>
        <end position="377"/>
    </location>
</feature>
<evidence type="ECO:0000256" key="9">
    <source>
        <dbReference type="ARBA" id="ARBA00023136"/>
    </source>
</evidence>
<evidence type="ECO:0000256" key="8">
    <source>
        <dbReference type="ARBA" id="ARBA00022989"/>
    </source>
</evidence>
<comment type="subcellular location">
    <subcellularLocation>
        <location evidence="1">Cell inner membrane</location>
        <topology evidence="1">Single-pass membrane protein</topology>
        <orientation evidence="1">Periplasmic side</orientation>
    </subcellularLocation>
</comment>
<evidence type="ECO:0000256" key="6">
    <source>
        <dbReference type="ARBA" id="ARBA00022692"/>
    </source>
</evidence>
<dbReference type="PANTHER" id="PTHR33446:SF2">
    <property type="entry name" value="PROTEIN TONB"/>
    <property type="match status" value="1"/>
</dbReference>
<evidence type="ECO:0000256" key="3">
    <source>
        <dbReference type="ARBA" id="ARBA00022448"/>
    </source>
</evidence>
<feature type="region of interest" description="Disordered" evidence="10">
    <location>
        <begin position="151"/>
        <end position="170"/>
    </location>
</feature>
<keyword evidence="4" id="KW-1003">Cell membrane</keyword>
<dbReference type="GO" id="GO:0015031">
    <property type="term" value="P:protein transport"/>
    <property type="evidence" value="ECO:0007669"/>
    <property type="project" value="UniProtKB-KW"/>
</dbReference>
<feature type="compositionally biased region" description="Pro residues" evidence="10">
    <location>
        <begin position="153"/>
        <end position="162"/>
    </location>
</feature>
<evidence type="ECO:0000256" key="10">
    <source>
        <dbReference type="SAM" id="MobiDB-lite"/>
    </source>
</evidence>
<evidence type="ECO:0000313" key="13">
    <source>
        <dbReference type="Proteomes" id="UP000539175"/>
    </source>
</evidence>
<keyword evidence="13" id="KW-1185">Reference proteome</keyword>
<dbReference type="RefSeq" id="WP_184801863.1">
    <property type="nucleotide sequence ID" value="NZ_JACIIZ010000008.1"/>
</dbReference>
<evidence type="ECO:0000256" key="7">
    <source>
        <dbReference type="ARBA" id="ARBA00022927"/>
    </source>
</evidence>
<keyword evidence="6" id="KW-0812">Transmembrane</keyword>
<dbReference type="Gene3D" id="3.30.1150.10">
    <property type="match status" value="3"/>
</dbReference>
<keyword evidence="8" id="KW-1133">Transmembrane helix</keyword>
<name>A0A7X0ED70_9PROT</name>
<dbReference type="NCBIfam" id="TIGR01352">
    <property type="entry name" value="tonB_Cterm"/>
    <property type="match status" value="2"/>
</dbReference>
<accession>A0A7X0ED70</accession>
<dbReference type="InterPro" id="IPR006260">
    <property type="entry name" value="TonB/TolA_C"/>
</dbReference>
<keyword evidence="7" id="KW-0653">Protein transport</keyword>
<dbReference type="AlphaFoldDB" id="A0A7X0ED70"/>
<dbReference type="EMBL" id="JACIIZ010000008">
    <property type="protein sequence ID" value="MBB6252433.1"/>
    <property type="molecule type" value="Genomic_DNA"/>
</dbReference>
<dbReference type="GO" id="GO:0098797">
    <property type="term" value="C:plasma membrane protein complex"/>
    <property type="evidence" value="ECO:0007669"/>
    <property type="project" value="TreeGrafter"/>
</dbReference>
<dbReference type="Pfam" id="PF03544">
    <property type="entry name" value="TonB_C"/>
    <property type="match status" value="3"/>
</dbReference>
<dbReference type="SUPFAM" id="SSF74653">
    <property type="entry name" value="TolA/TonB C-terminal domain"/>
    <property type="match status" value="3"/>
</dbReference>
<evidence type="ECO:0000256" key="5">
    <source>
        <dbReference type="ARBA" id="ARBA00022519"/>
    </source>
</evidence>
<dbReference type="GO" id="GO:0055085">
    <property type="term" value="P:transmembrane transport"/>
    <property type="evidence" value="ECO:0007669"/>
    <property type="project" value="InterPro"/>
</dbReference>
<comment type="caution">
    <text evidence="12">The sequence shown here is derived from an EMBL/GenBank/DDBJ whole genome shotgun (WGS) entry which is preliminary data.</text>
</comment>
<proteinExistence type="inferred from homology"/>
<organism evidence="12 13">
    <name type="scientific">Nitrospirillum iridis</name>
    <dbReference type="NCBI Taxonomy" id="765888"/>
    <lineage>
        <taxon>Bacteria</taxon>
        <taxon>Pseudomonadati</taxon>
        <taxon>Pseudomonadota</taxon>
        <taxon>Alphaproteobacteria</taxon>
        <taxon>Rhodospirillales</taxon>
        <taxon>Azospirillaceae</taxon>
        <taxon>Nitrospirillum</taxon>
    </lineage>
</organism>
<dbReference type="PANTHER" id="PTHR33446">
    <property type="entry name" value="PROTEIN TONB-RELATED"/>
    <property type="match status" value="1"/>
</dbReference>
<evidence type="ECO:0000313" key="12">
    <source>
        <dbReference type="EMBL" id="MBB6252433.1"/>
    </source>
</evidence>
<dbReference type="PROSITE" id="PS52015">
    <property type="entry name" value="TONB_CTD"/>
    <property type="match status" value="3"/>
</dbReference>
<evidence type="ECO:0000259" key="11">
    <source>
        <dbReference type="PROSITE" id="PS52015"/>
    </source>
</evidence>
<reference evidence="12 13" key="1">
    <citation type="submission" date="2020-08" db="EMBL/GenBank/DDBJ databases">
        <title>Genomic Encyclopedia of Type Strains, Phase IV (KMG-IV): sequencing the most valuable type-strain genomes for metagenomic binning, comparative biology and taxonomic classification.</title>
        <authorList>
            <person name="Goeker M."/>
        </authorList>
    </citation>
    <scope>NUCLEOTIDE SEQUENCE [LARGE SCALE GENOMIC DNA]</scope>
    <source>
        <strain evidence="12 13">DSM 22198</strain>
    </source>
</reference>
<dbReference type="Proteomes" id="UP000539175">
    <property type="component" value="Unassembled WGS sequence"/>
</dbReference>
<keyword evidence="5" id="KW-0997">Cell inner membrane</keyword>
<evidence type="ECO:0000256" key="1">
    <source>
        <dbReference type="ARBA" id="ARBA00004383"/>
    </source>
</evidence>
<keyword evidence="9" id="KW-0472">Membrane</keyword>
<dbReference type="InterPro" id="IPR051045">
    <property type="entry name" value="TonB-dependent_transducer"/>
</dbReference>
<dbReference type="GO" id="GO:0031992">
    <property type="term" value="F:energy transducer activity"/>
    <property type="evidence" value="ECO:0007669"/>
    <property type="project" value="TreeGrafter"/>
</dbReference>
<protein>
    <submittedName>
        <fullName evidence="12">TonB family protein</fullName>
    </submittedName>
</protein>
<feature type="domain" description="TonB C-terminal" evidence="11">
    <location>
        <begin position="47"/>
        <end position="148"/>
    </location>
</feature>
<keyword evidence="3" id="KW-0813">Transport</keyword>
<evidence type="ECO:0000256" key="4">
    <source>
        <dbReference type="ARBA" id="ARBA00022475"/>
    </source>
</evidence>
<evidence type="ECO:0000256" key="2">
    <source>
        <dbReference type="ARBA" id="ARBA00006555"/>
    </source>
</evidence>
<sequence length="384" mass="41304">MASQGGQLIGLSLLSVGCGAWTMGAYALTSGTSVVIGPKDSPLPLPNIWLDPMSFSRAQPMYSADSTAAQEEGRVVFIVLCDVDGMVSDAMITESSTHERLDQSLIAAARTHQWACTVRNDGGAPPDGIRRAVWANTRFAYRFQLRMYDGNPVKPPPQPPPEATVRPETVSPPVYPAAARAAGEQGRVDLRFLCQPDGRLSDITIDHSSSYADLDEAALSAARGRKWRCQLPVDAQGPMAGSYSHTFRIFPVSAPPAPEPPAAPSPPVTIWDHRPPMPLPSIDSAALPRLPVPYPPESVLLKEEGRVHFSAFCDAAGMFTSAFILSSSGYKRLDDALLAAVDSHRWRCADPRSTRAPISTRVQATYLFQLPLAKKGAPPATPNP</sequence>
<dbReference type="InterPro" id="IPR037682">
    <property type="entry name" value="TonB_C"/>
</dbReference>